<accession>A0ABZ0I195</accession>
<name>A0ABZ0I195_9GAMM</name>
<dbReference type="RefSeq" id="WP_407347578.1">
    <property type="nucleotide sequence ID" value="NZ_CP136864.1"/>
</dbReference>
<dbReference type="EMBL" id="CP136864">
    <property type="protein sequence ID" value="WOJ92920.1"/>
    <property type="molecule type" value="Genomic_DNA"/>
</dbReference>
<keyword evidence="3" id="KW-1185">Reference proteome</keyword>
<evidence type="ECO:0000313" key="3">
    <source>
        <dbReference type="Proteomes" id="UP001626537"/>
    </source>
</evidence>
<proteinExistence type="predicted"/>
<keyword evidence="1" id="KW-0812">Transmembrane</keyword>
<sequence>MPSGATLLTIAAPIEPSIKKGELMLSLLLSGAVVLGFLSGSLWFFSAALTALLASMYPIFALLIALGGLTYLAYQYYERK</sequence>
<reference evidence="2 3" key="1">
    <citation type="submission" date="2023-10" db="EMBL/GenBank/DDBJ databases">
        <title>Two novel species belonging to the OM43/NOR5 clade.</title>
        <authorList>
            <person name="Park M."/>
        </authorList>
    </citation>
    <scope>NUCLEOTIDE SEQUENCE [LARGE SCALE GENOMIC DNA]</scope>
    <source>
        <strain evidence="2 3">IMCC43200</strain>
    </source>
</reference>
<feature type="transmembrane region" description="Helical" evidence="1">
    <location>
        <begin position="23"/>
        <end position="45"/>
    </location>
</feature>
<evidence type="ECO:0000313" key="2">
    <source>
        <dbReference type="EMBL" id="WOJ92920.1"/>
    </source>
</evidence>
<gene>
    <name evidence="2" type="ORF">R0135_14150</name>
</gene>
<evidence type="ECO:0000256" key="1">
    <source>
        <dbReference type="SAM" id="Phobius"/>
    </source>
</evidence>
<keyword evidence="1" id="KW-0472">Membrane</keyword>
<feature type="transmembrane region" description="Helical" evidence="1">
    <location>
        <begin position="51"/>
        <end position="74"/>
    </location>
</feature>
<dbReference type="Proteomes" id="UP001626537">
    <property type="component" value="Chromosome"/>
</dbReference>
<keyword evidence="1" id="KW-1133">Transmembrane helix</keyword>
<protein>
    <submittedName>
        <fullName evidence="2">Uncharacterized protein</fullName>
    </submittedName>
</protein>
<organism evidence="2 3">
    <name type="scientific">Congregibacter variabilis</name>
    <dbReference type="NCBI Taxonomy" id="3081200"/>
    <lineage>
        <taxon>Bacteria</taxon>
        <taxon>Pseudomonadati</taxon>
        <taxon>Pseudomonadota</taxon>
        <taxon>Gammaproteobacteria</taxon>
        <taxon>Cellvibrionales</taxon>
        <taxon>Halieaceae</taxon>
        <taxon>Congregibacter</taxon>
    </lineage>
</organism>